<keyword evidence="2" id="KW-1185">Reference proteome</keyword>
<dbReference type="Gramene" id="OE9A039143T1">
    <property type="protein sequence ID" value="OE9A039143C1"/>
    <property type="gene ID" value="OE9A039143"/>
</dbReference>
<dbReference type="EMBL" id="CACTIH010000018">
    <property type="protein sequence ID" value="CAA2934693.1"/>
    <property type="molecule type" value="Genomic_DNA"/>
</dbReference>
<gene>
    <name evidence="1" type="ORF">OLEA9_A039143</name>
</gene>
<sequence>MVASCGLEEVVVVDFGASGRNGGRNSMGIVGDGVAQETSVFTGFGLIFGVFGKVLDLNIGREEVEVVMLVVESNSLVDVWKLQRKHTIACNYEQRIFHVMAVVRIC</sequence>
<dbReference type="Proteomes" id="UP000594638">
    <property type="component" value="Unassembled WGS sequence"/>
</dbReference>
<accession>A0A8S0PF21</accession>
<comment type="caution">
    <text evidence="1">The sequence shown here is derived from an EMBL/GenBank/DDBJ whole genome shotgun (WGS) entry which is preliminary data.</text>
</comment>
<evidence type="ECO:0000313" key="1">
    <source>
        <dbReference type="EMBL" id="CAA2934693.1"/>
    </source>
</evidence>
<evidence type="ECO:0000313" key="2">
    <source>
        <dbReference type="Proteomes" id="UP000594638"/>
    </source>
</evidence>
<name>A0A8S0PF21_OLEEU</name>
<protein>
    <submittedName>
        <fullName evidence="1">Uncharacterized protein</fullName>
    </submittedName>
</protein>
<dbReference type="AlphaFoldDB" id="A0A8S0PF21"/>
<proteinExistence type="predicted"/>
<reference evidence="1 2" key="1">
    <citation type="submission" date="2019-12" db="EMBL/GenBank/DDBJ databases">
        <authorList>
            <person name="Alioto T."/>
            <person name="Alioto T."/>
            <person name="Gomez Garrido J."/>
        </authorList>
    </citation>
    <scope>NUCLEOTIDE SEQUENCE [LARGE SCALE GENOMIC DNA]</scope>
</reference>
<organism evidence="1 2">
    <name type="scientific">Olea europaea subsp. europaea</name>
    <dbReference type="NCBI Taxonomy" id="158383"/>
    <lineage>
        <taxon>Eukaryota</taxon>
        <taxon>Viridiplantae</taxon>
        <taxon>Streptophyta</taxon>
        <taxon>Embryophyta</taxon>
        <taxon>Tracheophyta</taxon>
        <taxon>Spermatophyta</taxon>
        <taxon>Magnoliopsida</taxon>
        <taxon>eudicotyledons</taxon>
        <taxon>Gunneridae</taxon>
        <taxon>Pentapetalae</taxon>
        <taxon>asterids</taxon>
        <taxon>lamiids</taxon>
        <taxon>Lamiales</taxon>
        <taxon>Oleaceae</taxon>
        <taxon>Oleeae</taxon>
        <taxon>Olea</taxon>
    </lineage>
</organism>